<reference evidence="2" key="2">
    <citation type="journal article" date="2024" name="Plant">
        <title>Genomic evolution and insights into agronomic trait innovations of Sesamum species.</title>
        <authorList>
            <person name="Miao H."/>
            <person name="Wang L."/>
            <person name="Qu L."/>
            <person name="Liu H."/>
            <person name="Sun Y."/>
            <person name="Le M."/>
            <person name="Wang Q."/>
            <person name="Wei S."/>
            <person name="Zheng Y."/>
            <person name="Lin W."/>
            <person name="Duan Y."/>
            <person name="Cao H."/>
            <person name="Xiong S."/>
            <person name="Wang X."/>
            <person name="Wei L."/>
            <person name="Li C."/>
            <person name="Ma Q."/>
            <person name="Ju M."/>
            <person name="Zhao R."/>
            <person name="Li G."/>
            <person name="Mu C."/>
            <person name="Tian Q."/>
            <person name="Mei H."/>
            <person name="Zhang T."/>
            <person name="Gao T."/>
            <person name="Zhang H."/>
        </authorList>
    </citation>
    <scope>NUCLEOTIDE SEQUENCE</scope>
    <source>
        <strain evidence="2">3651</strain>
    </source>
</reference>
<dbReference type="EMBL" id="JACGWO010000002">
    <property type="protein sequence ID" value="KAK4435005.1"/>
    <property type="molecule type" value="Genomic_DNA"/>
</dbReference>
<gene>
    <name evidence="2" type="ORF">Salat_0663500</name>
</gene>
<sequence>MATPTSLSDKEPQISSSSPNQTSSTLPPLPKPLRPIPRVTSAPLPPSPPSAMPSDHLEPYRNQAGLPLESYKQKLTGQSKHVYFPTWLQDWSNLPSVEGPPDSPIGNLPQSFIIFPPTELNHLDQPW</sequence>
<dbReference type="Proteomes" id="UP001293254">
    <property type="component" value="Unassembled WGS sequence"/>
</dbReference>
<organism evidence="2 3">
    <name type="scientific">Sesamum alatum</name>
    <dbReference type="NCBI Taxonomy" id="300844"/>
    <lineage>
        <taxon>Eukaryota</taxon>
        <taxon>Viridiplantae</taxon>
        <taxon>Streptophyta</taxon>
        <taxon>Embryophyta</taxon>
        <taxon>Tracheophyta</taxon>
        <taxon>Spermatophyta</taxon>
        <taxon>Magnoliopsida</taxon>
        <taxon>eudicotyledons</taxon>
        <taxon>Gunneridae</taxon>
        <taxon>Pentapetalae</taxon>
        <taxon>asterids</taxon>
        <taxon>lamiids</taxon>
        <taxon>Lamiales</taxon>
        <taxon>Pedaliaceae</taxon>
        <taxon>Sesamum</taxon>
    </lineage>
</organism>
<comment type="caution">
    <text evidence="2">The sequence shown here is derived from an EMBL/GenBank/DDBJ whole genome shotgun (WGS) entry which is preliminary data.</text>
</comment>
<reference evidence="2" key="1">
    <citation type="submission" date="2020-06" db="EMBL/GenBank/DDBJ databases">
        <authorList>
            <person name="Li T."/>
            <person name="Hu X."/>
            <person name="Zhang T."/>
            <person name="Song X."/>
            <person name="Zhang H."/>
            <person name="Dai N."/>
            <person name="Sheng W."/>
            <person name="Hou X."/>
            <person name="Wei L."/>
        </authorList>
    </citation>
    <scope>NUCLEOTIDE SEQUENCE</scope>
    <source>
        <strain evidence="2">3651</strain>
        <tissue evidence="2">Leaf</tissue>
    </source>
</reference>
<feature type="region of interest" description="Disordered" evidence="1">
    <location>
        <begin position="1"/>
        <end position="63"/>
    </location>
</feature>
<protein>
    <submittedName>
        <fullName evidence="2">Uncharacterized protein</fullName>
    </submittedName>
</protein>
<evidence type="ECO:0000256" key="1">
    <source>
        <dbReference type="SAM" id="MobiDB-lite"/>
    </source>
</evidence>
<name>A0AAE2CUI6_9LAMI</name>
<evidence type="ECO:0000313" key="2">
    <source>
        <dbReference type="EMBL" id="KAK4435005.1"/>
    </source>
</evidence>
<accession>A0AAE2CUI6</accession>
<evidence type="ECO:0000313" key="3">
    <source>
        <dbReference type="Proteomes" id="UP001293254"/>
    </source>
</evidence>
<keyword evidence="3" id="KW-1185">Reference proteome</keyword>
<dbReference type="AlphaFoldDB" id="A0AAE2CUI6"/>
<feature type="compositionally biased region" description="Low complexity" evidence="1">
    <location>
        <begin position="13"/>
        <end position="26"/>
    </location>
</feature>
<proteinExistence type="predicted"/>